<dbReference type="SMART" id="SM00089">
    <property type="entry name" value="PKD"/>
    <property type="match status" value="1"/>
</dbReference>
<organism evidence="2 3">
    <name type="scientific">Spirosoma fluviale</name>
    <dbReference type="NCBI Taxonomy" id="1597977"/>
    <lineage>
        <taxon>Bacteria</taxon>
        <taxon>Pseudomonadati</taxon>
        <taxon>Bacteroidota</taxon>
        <taxon>Cytophagia</taxon>
        <taxon>Cytophagales</taxon>
        <taxon>Cytophagaceae</taxon>
        <taxon>Spirosoma</taxon>
    </lineage>
</organism>
<dbReference type="SUPFAM" id="SSF49299">
    <property type="entry name" value="PKD domain"/>
    <property type="match status" value="1"/>
</dbReference>
<dbReference type="InterPro" id="IPR013783">
    <property type="entry name" value="Ig-like_fold"/>
</dbReference>
<dbReference type="OrthoDB" id="9811934at2"/>
<dbReference type="AlphaFoldDB" id="A0A286GCA5"/>
<feature type="domain" description="PKD" evidence="1">
    <location>
        <begin position="42"/>
        <end position="96"/>
    </location>
</feature>
<gene>
    <name evidence="2" type="ORF">SAMN06269250_4377</name>
</gene>
<evidence type="ECO:0000313" key="2">
    <source>
        <dbReference type="EMBL" id="SOD93142.1"/>
    </source>
</evidence>
<proteinExistence type="predicted"/>
<evidence type="ECO:0000259" key="1">
    <source>
        <dbReference type="PROSITE" id="PS50093"/>
    </source>
</evidence>
<keyword evidence="3" id="KW-1185">Reference proteome</keyword>
<dbReference type="CDD" id="cd00146">
    <property type="entry name" value="PKD"/>
    <property type="match status" value="1"/>
</dbReference>
<dbReference type="RefSeq" id="WP_097128284.1">
    <property type="nucleotide sequence ID" value="NZ_OCNH01000003.1"/>
</dbReference>
<reference evidence="3" key="1">
    <citation type="submission" date="2017-09" db="EMBL/GenBank/DDBJ databases">
        <authorList>
            <person name="Varghese N."/>
            <person name="Submissions S."/>
        </authorList>
    </citation>
    <scope>NUCLEOTIDE SEQUENCE [LARGE SCALE GENOMIC DNA]</scope>
    <source>
        <strain evidence="3">DSM 29961</strain>
    </source>
</reference>
<dbReference type="InterPro" id="IPR022409">
    <property type="entry name" value="PKD/Chitinase_dom"/>
</dbReference>
<dbReference type="InterPro" id="IPR000601">
    <property type="entry name" value="PKD_dom"/>
</dbReference>
<accession>A0A286GCA5</accession>
<evidence type="ECO:0000313" key="3">
    <source>
        <dbReference type="Proteomes" id="UP000219452"/>
    </source>
</evidence>
<dbReference type="EMBL" id="OCNH01000003">
    <property type="protein sequence ID" value="SOD93142.1"/>
    <property type="molecule type" value="Genomic_DNA"/>
</dbReference>
<protein>
    <submittedName>
        <fullName evidence="2">PKD domain-containing protein</fullName>
    </submittedName>
</protein>
<dbReference type="PROSITE" id="PS50093">
    <property type="entry name" value="PKD"/>
    <property type="match status" value="1"/>
</dbReference>
<sequence>MKKILFILLIALTGCQPKLPPPEVDFTSVDDGKGFVQFRATSMNATSFMWDFGDKGVISKEKNANHAYTTNGIYQVKLEATGPWGTTTVTKPVSVTGVRGSIMFWMPKGSNSVNVFIRDVRVGTIFNFFPNGVTYCGTTGCALASNLPEGDHPFVAREEGSSEIKWSGVVSVVGGQCTKKALTY</sequence>
<name>A0A286GCA5_9BACT</name>
<dbReference type="Gene3D" id="2.60.40.10">
    <property type="entry name" value="Immunoglobulins"/>
    <property type="match status" value="1"/>
</dbReference>
<dbReference type="Proteomes" id="UP000219452">
    <property type="component" value="Unassembled WGS sequence"/>
</dbReference>
<dbReference type="InterPro" id="IPR035986">
    <property type="entry name" value="PKD_dom_sf"/>
</dbReference>
<dbReference type="PROSITE" id="PS51257">
    <property type="entry name" value="PROKAR_LIPOPROTEIN"/>
    <property type="match status" value="1"/>
</dbReference>
<dbReference type="Pfam" id="PF18911">
    <property type="entry name" value="PKD_4"/>
    <property type="match status" value="1"/>
</dbReference>